<proteinExistence type="predicted"/>
<accession>A0AAV7N917</accession>
<dbReference type="AlphaFoldDB" id="A0AAV7N917"/>
<evidence type="ECO:0000256" key="1">
    <source>
        <dbReference type="SAM" id="MobiDB-lite"/>
    </source>
</evidence>
<dbReference type="EMBL" id="JANPWB010000013">
    <property type="protein sequence ID" value="KAJ1109648.1"/>
    <property type="molecule type" value="Genomic_DNA"/>
</dbReference>
<feature type="non-terminal residue" evidence="2">
    <location>
        <position position="58"/>
    </location>
</feature>
<protein>
    <submittedName>
        <fullName evidence="2">Uncharacterized protein</fullName>
    </submittedName>
</protein>
<organism evidence="2 3">
    <name type="scientific">Pleurodeles waltl</name>
    <name type="common">Iberian ribbed newt</name>
    <dbReference type="NCBI Taxonomy" id="8319"/>
    <lineage>
        <taxon>Eukaryota</taxon>
        <taxon>Metazoa</taxon>
        <taxon>Chordata</taxon>
        <taxon>Craniata</taxon>
        <taxon>Vertebrata</taxon>
        <taxon>Euteleostomi</taxon>
        <taxon>Amphibia</taxon>
        <taxon>Batrachia</taxon>
        <taxon>Caudata</taxon>
        <taxon>Salamandroidea</taxon>
        <taxon>Salamandridae</taxon>
        <taxon>Pleurodelinae</taxon>
        <taxon>Pleurodeles</taxon>
    </lineage>
</organism>
<feature type="non-terminal residue" evidence="2">
    <location>
        <position position="1"/>
    </location>
</feature>
<dbReference type="Proteomes" id="UP001066276">
    <property type="component" value="Chromosome 9"/>
</dbReference>
<feature type="region of interest" description="Disordered" evidence="1">
    <location>
        <begin position="27"/>
        <end position="58"/>
    </location>
</feature>
<keyword evidence="3" id="KW-1185">Reference proteome</keyword>
<sequence>GLPPGWVFRFDVQDSRRTPLQRLPHLLATGTATGPSRNRQSATPATTPLCNIVSPAPS</sequence>
<evidence type="ECO:0000313" key="3">
    <source>
        <dbReference type="Proteomes" id="UP001066276"/>
    </source>
</evidence>
<evidence type="ECO:0000313" key="2">
    <source>
        <dbReference type="EMBL" id="KAJ1109648.1"/>
    </source>
</evidence>
<name>A0AAV7N917_PLEWA</name>
<comment type="caution">
    <text evidence="2">The sequence shown here is derived from an EMBL/GenBank/DDBJ whole genome shotgun (WGS) entry which is preliminary data.</text>
</comment>
<reference evidence="2" key="1">
    <citation type="journal article" date="2022" name="bioRxiv">
        <title>Sequencing and chromosome-scale assembly of the giantPleurodeles waltlgenome.</title>
        <authorList>
            <person name="Brown T."/>
            <person name="Elewa A."/>
            <person name="Iarovenko S."/>
            <person name="Subramanian E."/>
            <person name="Araus A.J."/>
            <person name="Petzold A."/>
            <person name="Susuki M."/>
            <person name="Suzuki K.-i.T."/>
            <person name="Hayashi T."/>
            <person name="Toyoda A."/>
            <person name="Oliveira C."/>
            <person name="Osipova E."/>
            <person name="Leigh N.D."/>
            <person name="Simon A."/>
            <person name="Yun M.H."/>
        </authorList>
    </citation>
    <scope>NUCLEOTIDE SEQUENCE</scope>
    <source>
        <strain evidence="2">20211129_DDA</strain>
        <tissue evidence="2">Liver</tissue>
    </source>
</reference>
<gene>
    <name evidence="2" type="ORF">NDU88_007008</name>
</gene>
<feature type="compositionally biased region" description="Polar residues" evidence="1">
    <location>
        <begin position="30"/>
        <end position="49"/>
    </location>
</feature>